<protein>
    <recommendedName>
        <fullName evidence="8">Hydrogenase maturation factor HypB</fullName>
    </recommendedName>
</protein>
<evidence type="ECO:0000256" key="1">
    <source>
        <dbReference type="ARBA" id="ARBA00006211"/>
    </source>
</evidence>
<keyword evidence="7" id="KW-0342">GTP-binding</keyword>
<evidence type="ECO:0000313" key="10">
    <source>
        <dbReference type="EMBL" id="MCZ0865831.1"/>
    </source>
</evidence>
<dbReference type="GO" id="GO:0005525">
    <property type="term" value="F:GTP binding"/>
    <property type="evidence" value="ECO:0007669"/>
    <property type="project" value="UniProtKB-KW"/>
</dbReference>
<evidence type="ECO:0000256" key="7">
    <source>
        <dbReference type="ARBA" id="ARBA00023134"/>
    </source>
</evidence>
<dbReference type="PIRSF" id="PIRSF005624">
    <property type="entry name" value="Ni-bind_GTPase"/>
    <property type="match status" value="1"/>
</dbReference>
<sequence length="260" mass="28374">MCNTCGCDANDHQHKHHAPSASVPESSELYTAILQPDEIVAARNRQQFEHHRVLVVNLMSSPGSGKTQLIEQTIQTLNDEITIAVIEGDLDTENDALRIRRHGVQAEQITTGTACHLDAAMIETVLPKFSLDTIDILFIENVGNLICPACFDLGQDANVVLLSVPEGDDKPEKYPVMFRAADLMLITKTDYLPVATAFSIHRATQSFRNVGGRAPVQELAAPLDRGVSAWIDWLLSAYAQKFTALSTPSPSETADAPPKC</sequence>
<dbReference type="GO" id="GO:0016151">
    <property type="term" value="F:nickel cation binding"/>
    <property type="evidence" value="ECO:0007669"/>
    <property type="project" value="InterPro"/>
</dbReference>
<dbReference type="Gene3D" id="3.40.50.300">
    <property type="entry name" value="P-loop containing nucleotide triphosphate hydrolases"/>
    <property type="match status" value="1"/>
</dbReference>
<proteinExistence type="inferred from homology"/>
<dbReference type="Pfam" id="PF02492">
    <property type="entry name" value="cobW"/>
    <property type="match status" value="1"/>
</dbReference>
<dbReference type="CDD" id="cd05390">
    <property type="entry name" value="HypB"/>
    <property type="match status" value="1"/>
</dbReference>
<dbReference type="SUPFAM" id="SSF52540">
    <property type="entry name" value="P-loop containing nucleoside triphosphate hydrolases"/>
    <property type="match status" value="1"/>
</dbReference>
<dbReference type="GO" id="GO:0008270">
    <property type="term" value="F:zinc ion binding"/>
    <property type="evidence" value="ECO:0007669"/>
    <property type="project" value="TreeGrafter"/>
</dbReference>
<comment type="similarity">
    <text evidence="1">Belongs to the SIMIBI class G3E GTPase family. HypB/HupM subfamily.</text>
</comment>
<evidence type="ECO:0000256" key="8">
    <source>
        <dbReference type="ARBA" id="ARBA00035238"/>
    </source>
</evidence>
<dbReference type="AlphaFoldDB" id="A0A9J6RNX0"/>
<keyword evidence="3" id="KW-0479">Metal-binding</keyword>
<evidence type="ECO:0000313" key="11">
    <source>
        <dbReference type="Proteomes" id="UP001069090"/>
    </source>
</evidence>
<evidence type="ECO:0000256" key="3">
    <source>
        <dbReference type="ARBA" id="ARBA00022723"/>
    </source>
</evidence>
<dbReference type="GO" id="GO:0051604">
    <property type="term" value="P:protein maturation"/>
    <property type="evidence" value="ECO:0007669"/>
    <property type="project" value="InterPro"/>
</dbReference>
<keyword evidence="2" id="KW-0533">Nickel</keyword>
<dbReference type="EMBL" id="JAPTGG010000009">
    <property type="protein sequence ID" value="MCZ0865831.1"/>
    <property type="molecule type" value="Genomic_DNA"/>
</dbReference>
<evidence type="ECO:0000256" key="5">
    <source>
        <dbReference type="ARBA" id="ARBA00022801"/>
    </source>
</evidence>
<name>A0A9J6RNX0_9GAMM</name>
<keyword evidence="4" id="KW-0547">Nucleotide-binding</keyword>
<keyword evidence="5" id="KW-0378">Hydrolase</keyword>
<evidence type="ECO:0000256" key="6">
    <source>
        <dbReference type="ARBA" id="ARBA00022833"/>
    </source>
</evidence>
<dbReference type="InterPro" id="IPR027417">
    <property type="entry name" value="P-loop_NTPase"/>
</dbReference>
<feature type="domain" description="CobW/HypB/UreG nucleotide-binding" evidence="9">
    <location>
        <begin position="55"/>
        <end position="208"/>
    </location>
</feature>
<dbReference type="PANTHER" id="PTHR30134">
    <property type="entry name" value="HYDROGENASE PROTEIN ASSEMBLY PROTEIN, NICKEL CHAPERONE"/>
    <property type="match status" value="1"/>
</dbReference>
<dbReference type="GO" id="GO:0003924">
    <property type="term" value="F:GTPase activity"/>
    <property type="evidence" value="ECO:0007669"/>
    <property type="project" value="InterPro"/>
</dbReference>
<dbReference type="Proteomes" id="UP001069090">
    <property type="component" value="Unassembled WGS sequence"/>
</dbReference>
<evidence type="ECO:0000256" key="4">
    <source>
        <dbReference type="ARBA" id="ARBA00022741"/>
    </source>
</evidence>
<keyword evidence="6" id="KW-0862">Zinc</keyword>
<accession>A0A9J6RNX0</accession>
<gene>
    <name evidence="10" type="primary">hypB</name>
    <name evidence="10" type="ORF">O0V09_11500</name>
</gene>
<reference evidence="10 11" key="1">
    <citation type="submission" date="2022-12" db="EMBL/GenBank/DDBJ databases">
        <title>Dasania phycosphaerae sp. nov., isolated from particulate material of the south coast of Korea.</title>
        <authorList>
            <person name="Jiang Y."/>
        </authorList>
    </citation>
    <scope>NUCLEOTIDE SEQUENCE [LARGE SCALE GENOMIC DNA]</scope>
    <source>
        <strain evidence="10 11">GY-19</strain>
    </source>
</reference>
<comment type="caution">
    <text evidence="10">The sequence shown here is derived from an EMBL/GenBank/DDBJ whole genome shotgun (WGS) entry which is preliminary data.</text>
</comment>
<organism evidence="10 11">
    <name type="scientific">Dasania phycosphaerae</name>
    <dbReference type="NCBI Taxonomy" id="2950436"/>
    <lineage>
        <taxon>Bacteria</taxon>
        <taxon>Pseudomonadati</taxon>
        <taxon>Pseudomonadota</taxon>
        <taxon>Gammaproteobacteria</taxon>
        <taxon>Cellvibrionales</taxon>
        <taxon>Spongiibacteraceae</taxon>
        <taxon>Dasania</taxon>
    </lineage>
</organism>
<dbReference type="NCBIfam" id="TIGR00073">
    <property type="entry name" value="hypB"/>
    <property type="match status" value="1"/>
</dbReference>
<dbReference type="PANTHER" id="PTHR30134:SF2">
    <property type="entry name" value="HYDROGENASE MATURATION FACTOR HYPB"/>
    <property type="match status" value="1"/>
</dbReference>
<keyword evidence="11" id="KW-1185">Reference proteome</keyword>
<dbReference type="InterPro" id="IPR003495">
    <property type="entry name" value="CobW/HypB/UreG_nucleotide-bd"/>
</dbReference>
<dbReference type="RefSeq" id="WP_258331978.1">
    <property type="nucleotide sequence ID" value="NZ_JAPTGG010000009.1"/>
</dbReference>
<evidence type="ECO:0000256" key="2">
    <source>
        <dbReference type="ARBA" id="ARBA00022596"/>
    </source>
</evidence>
<dbReference type="InterPro" id="IPR004392">
    <property type="entry name" value="Hyd_mat_HypB"/>
</dbReference>
<evidence type="ECO:0000259" key="9">
    <source>
        <dbReference type="Pfam" id="PF02492"/>
    </source>
</evidence>